<protein>
    <submittedName>
        <fullName evidence="1">13491_t:CDS:1</fullName>
    </submittedName>
</protein>
<accession>A0A9N9HLJ2</accession>
<evidence type="ECO:0000313" key="2">
    <source>
        <dbReference type="Proteomes" id="UP000789375"/>
    </source>
</evidence>
<proteinExistence type="predicted"/>
<organism evidence="1 2">
    <name type="scientific">Funneliformis mosseae</name>
    <name type="common">Endomycorrhizal fungus</name>
    <name type="synonym">Glomus mosseae</name>
    <dbReference type="NCBI Taxonomy" id="27381"/>
    <lineage>
        <taxon>Eukaryota</taxon>
        <taxon>Fungi</taxon>
        <taxon>Fungi incertae sedis</taxon>
        <taxon>Mucoromycota</taxon>
        <taxon>Glomeromycotina</taxon>
        <taxon>Glomeromycetes</taxon>
        <taxon>Glomerales</taxon>
        <taxon>Glomeraceae</taxon>
        <taxon>Funneliformis</taxon>
    </lineage>
</organism>
<reference evidence="1" key="1">
    <citation type="submission" date="2021-06" db="EMBL/GenBank/DDBJ databases">
        <authorList>
            <person name="Kallberg Y."/>
            <person name="Tangrot J."/>
            <person name="Rosling A."/>
        </authorList>
    </citation>
    <scope>NUCLEOTIDE SEQUENCE</scope>
    <source>
        <strain evidence="1">87-6 pot B 2015</strain>
    </source>
</reference>
<evidence type="ECO:0000313" key="1">
    <source>
        <dbReference type="EMBL" id="CAG8689618.1"/>
    </source>
</evidence>
<name>A0A9N9HLJ2_FUNMO</name>
<keyword evidence="2" id="KW-1185">Reference proteome</keyword>
<dbReference type="AlphaFoldDB" id="A0A9N9HLJ2"/>
<gene>
    <name evidence="1" type="ORF">FMOSSE_LOCUS13278</name>
</gene>
<sequence length="88" mass="10274">MNLKEDLKGSNKNYSEYEKVLEDHNAFTNAIKFIQQDISDKDNWDNISDTKSELSEPNEELDKVILNLKDNEKLNSCIIIDKVEEKIQ</sequence>
<dbReference type="EMBL" id="CAJVPP010007561">
    <property type="protein sequence ID" value="CAG8689618.1"/>
    <property type="molecule type" value="Genomic_DNA"/>
</dbReference>
<dbReference type="Proteomes" id="UP000789375">
    <property type="component" value="Unassembled WGS sequence"/>
</dbReference>
<comment type="caution">
    <text evidence="1">The sequence shown here is derived from an EMBL/GenBank/DDBJ whole genome shotgun (WGS) entry which is preliminary data.</text>
</comment>